<evidence type="ECO:0008006" key="3">
    <source>
        <dbReference type="Google" id="ProtNLM"/>
    </source>
</evidence>
<evidence type="ECO:0000313" key="2">
    <source>
        <dbReference type="Proteomes" id="UP000715095"/>
    </source>
</evidence>
<dbReference type="EMBL" id="JACJJC010000002">
    <property type="protein sequence ID" value="MBM6703284.1"/>
    <property type="molecule type" value="Genomic_DNA"/>
</dbReference>
<dbReference type="PANTHER" id="PTHR35602:SF3">
    <property type="entry name" value="ESTERASE YQIA"/>
    <property type="match status" value="1"/>
</dbReference>
<dbReference type="RefSeq" id="WP_205101757.1">
    <property type="nucleotide sequence ID" value="NZ_JACJJC010000002.1"/>
</dbReference>
<protein>
    <recommendedName>
        <fullName evidence="3">Esterase</fullName>
    </recommendedName>
</protein>
<sequence>MTQERALGSWGSLGSGTHTILYLHGFLSSPASSKVTALARGAADWNAAEGEARGIRFEVAAPDLNVPPRLVDEYLRALAATYPSERMTIVGSSLGGFYAGRLANITGAPVVLLNPCLNPWAFVQSETGEQTIFGTERRISVAEHFAEDFRSLADAVSPVPTALERTLAILSTADEVLDWRLAWQSLQGAGIVLSTGDDHRISRFAAFVPEILRFAAPNHAANESR</sequence>
<comment type="caution">
    <text evidence="1">The sequence shown here is derived from an EMBL/GenBank/DDBJ whole genome shotgun (WGS) entry which is preliminary data.</text>
</comment>
<keyword evidence="2" id="KW-1185">Reference proteome</keyword>
<dbReference type="InterPro" id="IPR029058">
    <property type="entry name" value="AB_hydrolase_fold"/>
</dbReference>
<reference evidence="1 2" key="1">
    <citation type="journal article" date="2021" name="Sci. Rep.">
        <title>The distribution of antibiotic resistance genes in chicken gut microbiota commensals.</title>
        <authorList>
            <person name="Juricova H."/>
            <person name="Matiasovicova J."/>
            <person name="Kubasova T."/>
            <person name="Cejkova D."/>
            <person name="Rychlik I."/>
        </authorList>
    </citation>
    <scope>NUCLEOTIDE SEQUENCE [LARGE SCALE GENOMIC DNA]</scope>
    <source>
        <strain evidence="1 2">An829</strain>
    </source>
</reference>
<accession>A0ABS2DPQ8</accession>
<evidence type="ECO:0000313" key="1">
    <source>
        <dbReference type="EMBL" id="MBM6703284.1"/>
    </source>
</evidence>
<dbReference type="Proteomes" id="UP000715095">
    <property type="component" value="Unassembled WGS sequence"/>
</dbReference>
<name>A0ABS2DPQ8_9BURK</name>
<gene>
    <name evidence="1" type="ORF">H6A60_02020</name>
</gene>
<dbReference type="PANTHER" id="PTHR35602">
    <property type="entry name" value="ESTERASE YQIA-RELATED"/>
    <property type="match status" value="1"/>
</dbReference>
<dbReference type="InterPro" id="IPR008886">
    <property type="entry name" value="UPF0227/Esterase_YqiA"/>
</dbReference>
<dbReference type="Pfam" id="PF05728">
    <property type="entry name" value="UPF0227"/>
    <property type="match status" value="1"/>
</dbReference>
<dbReference type="Gene3D" id="3.40.50.1820">
    <property type="entry name" value="alpha/beta hydrolase"/>
    <property type="match status" value="1"/>
</dbReference>
<proteinExistence type="predicted"/>
<dbReference type="SUPFAM" id="SSF53474">
    <property type="entry name" value="alpha/beta-Hydrolases"/>
    <property type="match status" value="1"/>
</dbReference>
<organism evidence="1 2">
    <name type="scientific">Sutterella massiliensis</name>
    <dbReference type="NCBI Taxonomy" id="1816689"/>
    <lineage>
        <taxon>Bacteria</taxon>
        <taxon>Pseudomonadati</taxon>
        <taxon>Pseudomonadota</taxon>
        <taxon>Betaproteobacteria</taxon>
        <taxon>Burkholderiales</taxon>
        <taxon>Sutterellaceae</taxon>
        <taxon>Sutterella</taxon>
    </lineage>
</organism>